<protein>
    <submittedName>
        <fullName evidence="1">Uncharacterized protein</fullName>
    </submittedName>
</protein>
<evidence type="ECO:0000313" key="2">
    <source>
        <dbReference type="Proteomes" id="UP001163603"/>
    </source>
</evidence>
<accession>A0ACC0XB39</accession>
<sequence length="81" mass="7176">MARELFVIDGSVPAGSNFGGLFLLCAVVASVSMISMVIFACGDSTSGKRRSGGGGGGGGGGGDGGGGCGDGGGGGGGGGGC</sequence>
<keyword evidence="2" id="KW-1185">Reference proteome</keyword>
<evidence type="ECO:0000313" key="1">
    <source>
        <dbReference type="EMBL" id="KAJ0014499.1"/>
    </source>
</evidence>
<proteinExistence type="predicted"/>
<gene>
    <name evidence="1" type="ORF">Pint_19559</name>
</gene>
<dbReference type="EMBL" id="CM047748">
    <property type="protein sequence ID" value="KAJ0014499.1"/>
    <property type="molecule type" value="Genomic_DNA"/>
</dbReference>
<organism evidence="1 2">
    <name type="scientific">Pistacia integerrima</name>
    <dbReference type="NCBI Taxonomy" id="434235"/>
    <lineage>
        <taxon>Eukaryota</taxon>
        <taxon>Viridiplantae</taxon>
        <taxon>Streptophyta</taxon>
        <taxon>Embryophyta</taxon>
        <taxon>Tracheophyta</taxon>
        <taxon>Spermatophyta</taxon>
        <taxon>Magnoliopsida</taxon>
        <taxon>eudicotyledons</taxon>
        <taxon>Gunneridae</taxon>
        <taxon>Pentapetalae</taxon>
        <taxon>rosids</taxon>
        <taxon>malvids</taxon>
        <taxon>Sapindales</taxon>
        <taxon>Anacardiaceae</taxon>
        <taxon>Pistacia</taxon>
    </lineage>
</organism>
<dbReference type="Proteomes" id="UP001163603">
    <property type="component" value="Chromosome 13"/>
</dbReference>
<reference evidence="2" key="1">
    <citation type="journal article" date="2023" name="G3 (Bethesda)">
        <title>Genome assembly and association tests identify interacting loci associated with vigor, precocity, and sex in interspecific pistachio rootstocks.</title>
        <authorList>
            <person name="Palmer W."/>
            <person name="Jacygrad E."/>
            <person name="Sagayaradj S."/>
            <person name="Cavanaugh K."/>
            <person name="Han R."/>
            <person name="Bertier L."/>
            <person name="Beede B."/>
            <person name="Kafkas S."/>
            <person name="Golino D."/>
            <person name="Preece J."/>
            <person name="Michelmore R."/>
        </authorList>
    </citation>
    <scope>NUCLEOTIDE SEQUENCE [LARGE SCALE GENOMIC DNA]</scope>
</reference>
<comment type="caution">
    <text evidence="1">The sequence shown here is derived from an EMBL/GenBank/DDBJ whole genome shotgun (WGS) entry which is preliminary data.</text>
</comment>
<name>A0ACC0XB39_9ROSI</name>